<reference evidence="2 3" key="1">
    <citation type="submission" date="2017-11" db="EMBL/GenBank/DDBJ databases">
        <title>De-novo sequencing of pomegranate (Punica granatum L.) genome.</title>
        <authorList>
            <person name="Akparov Z."/>
            <person name="Amiraslanov A."/>
            <person name="Hajiyeva S."/>
            <person name="Abbasov M."/>
            <person name="Kaur K."/>
            <person name="Hamwieh A."/>
            <person name="Solovyev V."/>
            <person name="Salamov A."/>
            <person name="Braich B."/>
            <person name="Kosarev P."/>
            <person name="Mahmoud A."/>
            <person name="Hajiyev E."/>
            <person name="Babayeva S."/>
            <person name="Izzatullayeva V."/>
            <person name="Mammadov A."/>
            <person name="Mammadov A."/>
            <person name="Sharifova S."/>
            <person name="Ojaghi J."/>
            <person name="Eynullazada K."/>
            <person name="Bayramov B."/>
            <person name="Abdulazimova A."/>
            <person name="Shahmuradov I."/>
        </authorList>
    </citation>
    <scope>NUCLEOTIDE SEQUENCE [LARGE SCALE GENOMIC DNA]</scope>
    <source>
        <strain evidence="3">cv. AG2017</strain>
        <tissue evidence="2">Leaf</tissue>
    </source>
</reference>
<evidence type="ECO:0000313" key="2">
    <source>
        <dbReference type="EMBL" id="PKI58425.1"/>
    </source>
</evidence>
<gene>
    <name evidence="2" type="ORF">CRG98_021183</name>
</gene>
<accession>A0A2I0JQ56</accession>
<dbReference type="Proteomes" id="UP000233551">
    <property type="component" value="Unassembled WGS sequence"/>
</dbReference>
<evidence type="ECO:0000256" key="1">
    <source>
        <dbReference type="SAM" id="MobiDB-lite"/>
    </source>
</evidence>
<evidence type="ECO:0000313" key="3">
    <source>
        <dbReference type="Proteomes" id="UP000233551"/>
    </source>
</evidence>
<protein>
    <submittedName>
        <fullName evidence="2">Uncharacterized protein</fullName>
    </submittedName>
</protein>
<dbReference type="AlphaFoldDB" id="A0A2I0JQ56"/>
<feature type="region of interest" description="Disordered" evidence="1">
    <location>
        <begin position="85"/>
        <end position="106"/>
    </location>
</feature>
<keyword evidence="3" id="KW-1185">Reference proteome</keyword>
<dbReference type="EMBL" id="PGOL01001393">
    <property type="protein sequence ID" value="PKI58425.1"/>
    <property type="molecule type" value="Genomic_DNA"/>
</dbReference>
<proteinExistence type="predicted"/>
<name>A0A2I0JQ56_PUNGR</name>
<feature type="compositionally biased region" description="Basic and acidic residues" evidence="1">
    <location>
        <begin position="90"/>
        <end position="106"/>
    </location>
</feature>
<organism evidence="2 3">
    <name type="scientific">Punica granatum</name>
    <name type="common">Pomegranate</name>
    <dbReference type="NCBI Taxonomy" id="22663"/>
    <lineage>
        <taxon>Eukaryota</taxon>
        <taxon>Viridiplantae</taxon>
        <taxon>Streptophyta</taxon>
        <taxon>Embryophyta</taxon>
        <taxon>Tracheophyta</taxon>
        <taxon>Spermatophyta</taxon>
        <taxon>Magnoliopsida</taxon>
        <taxon>eudicotyledons</taxon>
        <taxon>Gunneridae</taxon>
        <taxon>Pentapetalae</taxon>
        <taxon>rosids</taxon>
        <taxon>malvids</taxon>
        <taxon>Myrtales</taxon>
        <taxon>Lythraceae</taxon>
        <taxon>Punica</taxon>
    </lineage>
</organism>
<sequence>MDVRVHGVHNRLSWGRGSTCTGVHRRGKGLRGATRCMGVLASARAGAGEQANTSERVGCWECADLQACACMHAGDVRGARHKSACGDGSRSYRADGHAQVEARGRY</sequence>
<comment type="caution">
    <text evidence="2">The sequence shown here is derived from an EMBL/GenBank/DDBJ whole genome shotgun (WGS) entry which is preliminary data.</text>
</comment>